<name>A0A2H1W4U1_SPOFR</name>
<dbReference type="AlphaFoldDB" id="A0A2H1W4U1"/>
<evidence type="ECO:0000313" key="1">
    <source>
        <dbReference type="EMBL" id="SOQ48115.1"/>
    </source>
</evidence>
<proteinExistence type="predicted"/>
<protein>
    <submittedName>
        <fullName evidence="1">SFRICE_031965</fullName>
    </submittedName>
</protein>
<dbReference type="EMBL" id="ODYU01006346">
    <property type="protein sequence ID" value="SOQ48115.1"/>
    <property type="molecule type" value="Genomic_DNA"/>
</dbReference>
<sequence>MFKASSSKTSMSLLLSGGNHPIASPALGKARESLRILLFKNLSVPTPAFQAGAPKINIGKNISKK</sequence>
<reference evidence="1" key="1">
    <citation type="submission" date="2016-07" db="EMBL/GenBank/DDBJ databases">
        <authorList>
            <person name="Bretaudeau A."/>
        </authorList>
    </citation>
    <scope>NUCLEOTIDE SEQUENCE</scope>
    <source>
        <strain evidence="1">Rice</strain>
        <tissue evidence="1">Whole body</tissue>
    </source>
</reference>
<gene>
    <name evidence="1" type="ORF">SFRICE_031965</name>
</gene>
<accession>A0A2H1W4U1</accession>
<organism evidence="1">
    <name type="scientific">Spodoptera frugiperda</name>
    <name type="common">Fall armyworm</name>
    <dbReference type="NCBI Taxonomy" id="7108"/>
    <lineage>
        <taxon>Eukaryota</taxon>
        <taxon>Metazoa</taxon>
        <taxon>Ecdysozoa</taxon>
        <taxon>Arthropoda</taxon>
        <taxon>Hexapoda</taxon>
        <taxon>Insecta</taxon>
        <taxon>Pterygota</taxon>
        <taxon>Neoptera</taxon>
        <taxon>Endopterygota</taxon>
        <taxon>Lepidoptera</taxon>
        <taxon>Glossata</taxon>
        <taxon>Ditrysia</taxon>
        <taxon>Noctuoidea</taxon>
        <taxon>Noctuidae</taxon>
        <taxon>Amphipyrinae</taxon>
        <taxon>Spodoptera</taxon>
    </lineage>
</organism>